<feature type="compositionally biased region" description="Basic residues" evidence="1">
    <location>
        <begin position="41"/>
        <end position="55"/>
    </location>
</feature>
<evidence type="ECO:0000313" key="4">
    <source>
        <dbReference type="Proteomes" id="UP000320876"/>
    </source>
</evidence>
<name>A0A542DGD8_AMYCI</name>
<protein>
    <submittedName>
        <fullName evidence="3">Uncharacterized protein</fullName>
    </submittedName>
</protein>
<evidence type="ECO:0000313" key="3">
    <source>
        <dbReference type="EMBL" id="TQJ02148.1"/>
    </source>
</evidence>
<reference evidence="3 4" key="1">
    <citation type="submission" date="2019-06" db="EMBL/GenBank/DDBJ databases">
        <title>Sequencing the genomes of 1000 actinobacteria strains.</title>
        <authorList>
            <person name="Klenk H.-P."/>
        </authorList>
    </citation>
    <scope>NUCLEOTIDE SEQUENCE [LARGE SCALE GENOMIC DNA]</scope>
    <source>
        <strain evidence="3 4">DSM 45679</strain>
    </source>
</reference>
<dbReference type="Proteomes" id="UP000320876">
    <property type="component" value="Unassembled WGS sequence"/>
</dbReference>
<gene>
    <name evidence="3" type="ORF">FB471_1866</name>
</gene>
<sequence>MVAVVVDILAYGQRLTLAEAVGMFAVLAAAVLPKREAFGRGPRHAAPRAATRRHGPASAHSALGPVWYSNTRPPMAIRSATIAMISSQMWKKASATPPSAAAAASAIGQ</sequence>
<organism evidence="3 4">
    <name type="scientific">Amycolatopsis cihanbeyliensis</name>
    <dbReference type="NCBI Taxonomy" id="1128664"/>
    <lineage>
        <taxon>Bacteria</taxon>
        <taxon>Bacillati</taxon>
        <taxon>Actinomycetota</taxon>
        <taxon>Actinomycetes</taxon>
        <taxon>Pseudonocardiales</taxon>
        <taxon>Pseudonocardiaceae</taxon>
        <taxon>Amycolatopsis</taxon>
    </lineage>
</organism>
<feature type="transmembrane region" description="Helical" evidence="2">
    <location>
        <begin position="15"/>
        <end position="33"/>
    </location>
</feature>
<dbReference type="AlphaFoldDB" id="A0A542DGD8"/>
<evidence type="ECO:0000256" key="2">
    <source>
        <dbReference type="SAM" id="Phobius"/>
    </source>
</evidence>
<keyword evidence="2" id="KW-1133">Transmembrane helix</keyword>
<keyword evidence="2" id="KW-0812">Transmembrane</keyword>
<evidence type="ECO:0000256" key="1">
    <source>
        <dbReference type="SAM" id="MobiDB-lite"/>
    </source>
</evidence>
<comment type="caution">
    <text evidence="3">The sequence shown here is derived from an EMBL/GenBank/DDBJ whole genome shotgun (WGS) entry which is preliminary data.</text>
</comment>
<dbReference type="EMBL" id="VFML01000001">
    <property type="protein sequence ID" value="TQJ02148.1"/>
    <property type="molecule type" value="Genomic_DNA"/>
</dbReference>
<proteinExistence type="predicted"/>
<feature type="region of interest" description="Disordered" evidence="1">
    <location>
        <begin position="40"/>
        <end position="63"/>
    </location>
</feature>
<keyword evidence="4" id="KW-1185">Reference proteome</keyword>
<accession>A0A542DGD8</accession>
<keyword evidence="2" id="KW-0472">Membrane</keyword>